<dbReference type="InterPro" id="IPR048534">
    <property type="entry name" value="Man2a1-like_dom"/>
</dbReference>
<dbReference type="Pfam" id="PF17677">
    <property type="entry name" value="Glyco_hydro38C2"/>
    <property type="match status" value="1"/>
</dbReference>
<keyword evidence="11" id="KW-0326">Glycosidase</keyword>
<dbReference type="FunFam" id="2.70.98.30:FF:000004">
    <property type="entry name" value="Alpha-mannosidase"/>
    <property type="match status" value="1"/>
</dbReference>
<dbReference type="GO" id="GO:0030246">
    <property type="term" value="F:carbohydrate binding"/>
    <property type="evidence" value="ECO:0007669"/>
    <property type="project" value="InterPro"/>
</dbReference>
<evidence type="ECO:0000256" key="11">
    <source>
        <dbReference type="ARBA" id="ARBA00023295"/>
    </source>
</evidence>
<keyword evidence="5" id="KW-0479">Metal-binding</keyword>
<dbReference type="FunFam" id="3.20.110.10:FF:000001">
    <property type="entry name" value="Alpha-mannosidase"/>
    <property type="match status" value="1"/>
</dbReference>
<dbReference type="InterPro" id="IPR011330">
    <property type="entry name" value="Glyco_hydro/deAcase_b/a-brl"/>
</dbReference>
<dbReference type="Gene3D" id="2.70.98.30">
    <property type="entry name" value="Golgi alpha-mannosidase II, domain 4"/>
    <property type="match status" value="2"/>
</dbReference>
<keyword evidence="6" id="KW-0732">Signal</keyword>
<dbReference type="GO" id="GO:0046872">
    <property type="term" value="F:metal ion binding"/>
    <property type="evidence" value="ECO:0007669"/>
    <property type="project" value="UniProtKB-KW"/>
</dbReference>
<evidence type="ECO:0000256" key="10">
    <source>
        <dbReference type="ARBA" id="ARBA00023180"/>
    </source>
</evidence>
<dbReference type="PANTHER" id="PTHR11607:SF61">
    <property type="entry name" value="ALPHA-MANNOSIDASE"/>
    <property type="match status" value="1"/>
</dbReference>
<evidence type="ECO:0000256" key="6">
    <source>
        <dbReference type="ARBA" id="ARBA00022729"/>
    </source>
</evidence>
<dbReference type="InterPro" id="IPR011013">
    <property type="entry name" value="Gal_mutarotase_sf_dom"/>
</dbReference>
<dbReference type="InterPro" id="IPR041147">
    <property type="entry name" value="GH38_C"/>
</dbReference>
<dbReference type="InterPro" id="IPR011682">
    <property type="entry name" value="Glyco_hydro_38_C"/>
</dbReference>
<dbReference type="Gene3D" id="1.20.1270.50">
    <property type="entry name" value="Glycoside hydrolase family 38, central domain"/>
    <property type="match status" value="3"/>
</dbReference>
<dbReference type="InterPro" id="IPR000602">
    <property type="entry name" value="Glyco_hydro_38_N"/>
</dbReference>
<evidence type="ECO:0000256" key="1">
    <source>
        <dbReference type="ARBA" id="ARBA00000365"/>
    </source>
</evidence>
<evidence type="ECO:0000259" key="12">
    <source>
        <dbReference type="SMART" id="SM00872"/>
    </source>
</evidence>
<evidence type="ECO:0000256" key="8">
    <source>
        <dbReference type="ARBA" id="ARBA00022833"/>
    </source>
</evidence>
<dbReference type="Pfam" id="PF21260">
    <property type="entry name" value="Laman-like_dom"/>
    <property type="match status" value="1"/>
</dbReference>
<dbReference type="CDD" id="cd10810">
    <property type="entry name" value="GH38N_AMII_LAM_like"/>
    <property type="match status" value="1"/>
</dbReference>
<evidence type="ECO:0000256" key="2">
    <source>
        <dbReference type="ARBA" id="ARBA00001947"/>
    </source>
</evidence>
<dbReference type="FunFam" id="1.20.1270.50:FF:000003">
    <property type="entry name" value="Alpha-mannosidase"/>
    <property type="match status" value="1"/>
</dbReference>
<feature type="domain" description="Glycoside hydrolase family 38 central" evidence="12">
    <location>
        <begin position="1142"/>
        <end position="1216"/>
    </location>
</feature>
<keyword evidence="7" id="KW-0378">Hydrolase</keyword>
<dbReference type="Pfam" id="PF09261">
    <property type="entry name" value="Alpha-mann_mid"/>
    <property type="match status" value="1"/>
</dbReference>
<dbReference type="SUPFAM" id="SSF88713">
    <property type="entry name" value="Glycoside hydrolase/deacetylase"/>
    <property type="match status" value="2"/>
</dbReference>
<dbReference type="InterPro" id="IPR013780">
    <property type="entry name" value="Glyco_hydro_b"/>
</dbReference>
<dbReference type="InterPro" id="IPR028995">
    <property type="entry name" value="Glyco_hydro_57/38_cen_sf"/>
</dbReference>
<dbReference type="PANTHER" id="PTHR11607">
    <property type="entry name" value="ALPHA-MANNOSIDASE"/>
    <property type="match status" value="1"/>
</dbReference>
<evidence type="ECO:0000313" key="14">
    <source>
        <dbReference type="Proteomes" id="UP000813462"/>
    </source>
</evidence>
<evidence type="ECO:0000256" key="5">
    <source>
        <dbReference type="ARBA" id="ARBA00022723"/>
    </source>
</evidence>
<keyword evidence="10" id="KW-0325">Glycoprotein</keyword>
<sequence>MFTKPTGFFQRWWLTQSEKTQEQVRKLVDDVQLEFINGGWCMHDEATCHYVDMIDQTTLGHRAIKEQFNKVPRAGWQIDPFGHSDVQAYLLGAELGFDSVHFARIDYQDRAKRRGDKSLEVIWRGSKTFGSPSQIFTNAFPVDCSPPEGFHFEVFDDFVPVQANGTSTNHIMWTMGDDLNYQYAESWFKQMDKLIHNVNKDGRVNALYSTPSLYTDAKHPANETWPLKTNDYFPDADDANAYWTGFFTSRPARQLEFLVGKRSTGPTTYRLGDALGTAQHHDAVSEVVVNSALSCLTKKDTSGSQCQVQDSAFRQVVVAYNPLGWNRTDIIRISVLHDLCHNLLQVSDANLVVKDSSGNPIEAQYVSLDNVTINLRNFYTEAHMGQSPEEVPSIGFTFKCLCHHLVGTDTSFLRELEKVDVPIQQSYLWYGGDKDGQPSGAYIFRPNGTTPTFVSRSVPLKVVRGSLLDEVHQQFGPWIYQVSRLYKDKEHAEVEFTMSVGKEVITRLTTNLATDKVFYTDSNGRDFLKRLNLGIFTAEKKFELLVLVDRASGGASNKDGELELMLHRRLLLDDFRGVAEALNETVRGNYHVSINQLGAGARWRRTTGQEIYSPLVLAFSHEKLEDWTASRLTKASTIDPNYSLPLNVALITLQELDDGSVLLRLAHLYEAGEDPEYSTLSKVELKKLFTGKTTKEVTEMRLSANQEKSKIKHLTRKVEGDNRTSTLTKTQTTIPRDIIDTVTREKSEALSLTPTPTPVFLAVRSASPYLETHIERGFGMGNLGGLASSDIPLVLVFVVLYLSNGVVNGAYMKYDTGSGVVEGKLNVHLVAHSHDDVGWLKTIDQYYVGSNNSIQGACVENVLDSVVESLLRDPNRKFVFAEMAFFQRWWLTQSEEIQEQVRKLVDDGRLEFINGGWCMHDEATCHYVDMIDQTTLGHRAIKEQFNKVPRAGWQIDPFGHSAVQAYLLGAELGFESVHFARIDYQDRAKRKEDKSLEVIWRGSKTFGSSSQIFTNAFPVHYSPPKGFHFEVSEDFVPVQDNPLLFDYNVEVRVNDFIKAALTQANVTRTNHIMWTMGDDFQYQYAESWFKQMDKLIHYVNKDGRVNALYSTPSLYTDAKHAANETWPLKTDDYFPYADGANAYWTGFFTSRPGLKGYVRKLSGYYVAARQLEFLVGKRSTGPTTYGLGDALGIAQHHDAVTGTAKQHTTNDYAKRLAIGASEAEIMVNSALSCLTKKNTSGSQCELKDSVFRQCQLLNISFCPPTEEDIPQGKSLVVVVYNPLGWNRTDIVKIPVTDANLIVEDSLGNSIEAQYASLDNVTINLRNYYTEAYLGQSPKEVPKYWLHFQVSVPPLGWNTYFISKAAGKGNNRRYGYFSEDNPQNDTIEIGPGNLKLSYSSTSGQLKRIYNSKTGVDVPIQQSYLWYGSSDGGEDGQASGAYIFRPNGALPTVVSRSVPLKVIRGSLLDEVHQQFSPWIYQVTRLYKDKEHAEVEFTIGPIPTNDSVGKEVITQLTANLATDKVFYTDSNGRDFLKRVRNYREDWNLTVTQPEAGNYYPLNLGIFTADKKSELSVLVDRATGGASIKDGELELMLHRRLLVDDSRGVGEALDESVCVNGTCEGLTVRGNYYVSINQLGAGARWRRTTGQEIYSPLVLAFSHEKLEDWTASRSTKASTIDPNYSLPPNVAVITLQDLDDGSVLLRLAHLYEAGEDPEYSTLSQVELKKLFTGKTIKEVTEMSLSANQEKSEIKRLTWKVEGDNGVEPEPVRGGPVNNSTLVVELGPMEIRTFLLKF</sequence>
<dbReference type="InterPro" id="IPR037094">
    <property type="entry name" value="Glyco_hydro_38_cen_sf"/>
</dbReference>
<evidence type="ECO:0000256" key="7">
    <source>
        <dbReference type="ARBA" id="ARBA00022801"/>
    </source>
</evidence>
<dbReference type="FunFam" id="2.60.40.1360:FF:000001">
    <property type="entry name" value="Alpha-mannosidase"/>
    <property type="match status" value="1"/>
</dbReference>
<comment type="caution">
    <text evidence="13">The sequence shown here is derived from an EMBL/GenBank/DDBJ whole genome shotgun (WGS) entry which is preliminary data.</text>
</comment>
<dbReference type="InterPro" id="IPR027291">
    <property type="entry name" value="Glyco_hydro_38_N_sf"/>
</dbReference>
<dbReference type="Gene3D" id="2.60.40.1180">
    <property type="entry name" value="Golgi alpha-mannosidase II"/>
    <property type="match status" value="2"/>
</dbReference>
<dbReference type="Gene3D" id="3.20.110.10">
    <property type="entry name" value="Glycoside hydrolase 38, N terminal domain"/>
    <property type="match status" value="2"/>
</dbReference>
<organism evidence="13 14">
    <name type="scientific">Ziziphus jujuba var. spinosa</name>
    <dbReference type="NCBI Taxonomy" id="714518"/>
    <lineage>
        <taxon>Eukaryota</taxon>
        <taxon>Viridiplantae</taxon>
        <taxon>Streptophyta</taxon>
        <taxon>Embryophyta</taxon>
        <taxon>Tracheophyta</taxon>
        <taxon>Spermatophyta</taxon>
        <taxon>Magnoliopsida</taxon>
        <taxon>eudicotyledons</taxon>
        <taxon>Gunneridae</taxon>
        <taxon>Pentapetalae</taxon>
        <taxon>rosids</taxon>
        <taxon>fabids</taxon>
        <taxon>Rosales</taxon>
        <taxon>Rhamnaceae</taxon>
        <taxon>Paliureae</taxon>
        <taxon>Ziziphus</taxon>
    </lineage>
</organism>
<dbReference type="Pfam" id="PF07748">
    <property type="entry name" value="Glyco_hydro_38C"/>
    <property type="match status" value="2"/>
</dbReference>
<dbReference type="GO" id="GO:0006013">
    <property type="term" value="P:mannose metabolic process"/>
    <property type="evidence" value="ECO:0007669"/>
    <property type="project" value="InterPro"/>
</dbReference>
<protein>
    <recommendedName>
        <fullName evidence="4">alpha-mannosidase</fullName>
        <ecNumber evidence="4">3.2.1.24</ecNumber>
    </recommendedName>
</protein>
<dbReference type="InterPro" id="IPR050843">
    <property type="entry name" value="Glycosyl_Hydrlase_38"/>
</dbReference>
<comment type="catalytic activity">
    <reaction evidence="1">
        <text>Hydrolysis of terminal, non-reducing alpha-D-mannose residues in alpha-D-mannosides.</text>
        <dbReference type="EC" id="3.2.1.24"/>
    </reaction>
</comment>
<keyword evidence="9" id="KW-1015">Disulfide bond</keyword>
<dbReference type="FunFam" id="1.20.1270.50:FF:000002">
    <property type="entry name" value="Alpha-mannosidase"/>
    <property type="match status" value="2"/>
</dbReference>
<dbReference type="SUPFAM" id="SSF88688">
    <property type="entry name" value="Families 57/38 glycoside transferase middle domain"/>
    <property type="match status" value="2"/>
</dbReference>
<keyword evidence="8" id="KW-0862">Zinc</keyword>
<dbReference type="GO" id="GO:0004559">
    <property type="term" value="F:alpha-mannosidase activity"/>
    <property type="evidence" value="ECO:0007669"/>
    <property type="project" value="UniProtKB-EC"/>
</dbReference>
<evidence type="ECO:0000256" key="3">
    <source>
        <dbReference type="ARBA" id="ARBA00009792"/>
    </source>
</evidence>
<dbReference type="Proteomes" id="UP000813462">
    <property type="component" value="Unassembled WGS sequence"/>
</dbReference>
<proteinExistence type="inferred from homology"/>
<dbReference type="EMBL" id="JAEACU010000008">
    <property type="protein sequence ID" value="KAH7519910.1"/>
    <property type="molecule type" value="Genomic_DNA"/>
</dbReference>
<dbReference type="FunFam" id="2.60.40.1180:FF:000030">
    <property type="entry name" value="Alpha-mannosidase"/>
    <property type="match status" value="1"/>
</dbReference>
<accession>A0A978UY44</accession>
<dbReference type="Gene3D" id="2.60.40.1360">
    <property type="match status" value="2"/>
</dbReference>
<name>A0A978UY44_ZIZJJ</name>
<dbReference type="Pfam" id="PF01074">
    <property type="entry name" value="Glyco_hydro_38N"/>
    <property type="match status" value="2"/>
</dbReference>
<dbReference type="SUPFAM" id="SSF74650">
    <property type="entry name" value="Galactose mutarotase-like"/>
    <property type="match status" value="2"/>
</dbReference>
<gene>
    <name evidence="13" type="ORF">FEM48_Zijuj08G0087600</name>
</gene>
<comment type="similarity">
    <text evidence="3">Belongs to the glycosyl hydrolase 38 family.</text>
</comment>
<dbReference type="EC" id="3.2.1.24" evidence="4"/>
<evidence type="ECO:0000256" key="4">
    <source>
        <dbReference type="ARBA" id="ARBA00012752"/>
    </source>
</evidence>
<reference evidence="13" key="1">
    <citation type="journal article" date="2021" name="Front. Plant Sci.">
        <title>Chromosome-Scale Genome Assembly for Chinese Sour Jujube and Insights Into Its Genome Evolution and Domestication Signature.</title>
        <authorList>
            <person name="Shen L.-Y."/>
            <person name="Luo H."/>
            <person name="Wang X.-L."/>
            <person name="Wang X.-M."/>
            <person name="Qiu X.-J."/>
            <person name="Liu H."/>
            <person name="Zhou S.-S."/>
            <person name="Jia K.-H."/>
            <person name="Nie S."/>
            <person name="Bao Y.-T."/>
            <person name="Zhang R.-G."/>
            <person name="Yun Q.-Z."/>
            <person name="Chai Y.-H."/>
            <person name="Lu J.-Y."/>
            <person name="Li Y."/>
            <person name="Zhao S.-W."/>
            <person name="Mao J.-F."/>
            <person name="Jia S.-G."/>
            <person name="Mao Y.-M."/>
        </authorList>
    </citation>
    <scope>NUCLEOTIDE SEQUENCE</scope>
    <source>
        <strain evidence="13">AT0</strain>
        <tissue evidence="13">Leaf</tissue>
    </source>
</reference>
<dbReference type="SMART" id="SM00872">
    <property type="entry name" value="Alpha-mann_mid"/>
    <property type="match status" value="1"/>
</dbReference>
<evidence type="ECO:0000313" key="13">
    <source>
        <dbReference type="EMBL" id="KAH7519910.1"/>
    </source>
</evidence>
<dbReference type="InterPro" id="IPR015341">
    <property type="entry name" value="Glyco_hydro_38_cen"/>
</dbReference>
<evidence type="ECO:0000256" key="9">
    <source>
        <dbReference type="ARBA" id="ARBA00023157"/>
    </source>
</evidence>
<comment type="cofactor">
    <cofactor evidence="2">
        <name>Zn(2+)</name>
        <dbReference type="ChEBI" id="CHEBI:29105"/>
    </cofactor>
</comment>